<evidence type="ECO:0000256" key="4">
    <source>
        <dbReference type="ARBA" id="ARBA00023136"/>
    </source>
</evidence>
<dbReference type="InterPro" id="IPR011701">
    <property type="entry name" value="MFS"/>
</dbReference>
<dbReference type="STRING" id="758803.SAMN05421803_104136"/>
<dbReference type="Pfam" id="PF07690">
    <property type="entry name" value="MFS_1"/>
    <property type="match status" value="1"/>
</dbReference>
<keyword evidence="9" id="KW-1185">Reference proteome</keyword>
<dbReference type="GO" id="GO:0005886">
    <property type="term" value="C:plasma membrane"/>
    <property type="evidence" value="ECO:0007669"/>
    <property type="project" value="UniProtKB-SubCell"/>
</dbReference>
<feature type="transmembrane region" description="Helical" evidence="6">
    <location>
        <begin position="317"/>
        <end position="339"/>
    </location>
</feature>
<keyword evidence="4 6" id="KW-0472">Membrane</keyword>
<evidence type="ECO:0000259" key="7">
    <source>
        <dbReference type="PROSITE" id="PS50850"/>
    </source>
</evidence>
<feature type="transmembrane region" description="Helical" evidence="6">
    <location>
        <begin position="150"/>
        <end position="170"/>
    </location>
</feature>
<proteinExistence type="predicted"/>
<feature type="transmembrane region" description="Helical" evidence="6">
    <location>
        <begin position="214"/>
        <end position="232"/>
    </location>
</feature>
<dbReference type="OrthoDB" id="7375466at2"/>
<dbReference type="AlphaFoldDB" id="A0A1M6HCY1"/>
<dbReference type="InterPro" id="IPR036259">
    <property type="entry name" value="MFS_trans_sf"/>
</dbReference>
<feature type="transmembrane region" description="Helical" evidence="6">
    <location>
        <begin position="372"/>
        <end position="394"/>
    </location>
</feature>
<evidence type="ECO:0000256" key="2">
    <source>
        <dbReference type="ARBA" id="ARBA00022692"/>
    </source>
</evidence>
<dbReference type="Proteomes" id="UP000184452">
    <property type="component" value="Unassembled WGS sequence"/>
</dbReference>
<feature type="transmembrane region" description="Helical" evidence="6">
    <location>
        <begin position="59"/>
        <end position="78"/>
    </location>
</feature>
<feature type="transmembrane region" description="Helical" evidence="6">
    <location>
        <begin position="115"/>
        <end position="138"/>
    </location>
</feature>
<dbReference type="Gene3D" id="1.20.1250.20">
    <property type="entry name" value="MFS general substrate transporter like domains"/>
    <property type="match status" value="1"/>
</dbReference>
<evidence type="ECO:0000313" key="9">
    <source>
        <dbReference type="Proteomes" id="UP000184452"/>
    </source>
</evidence>
<dbReference type="Gene3D" id="1.20.1720.10">
    <property type="entry name" value="Multidrug resistance protein D"/>
    <property type="match status" value="1"/>
</dbReference>
<dbReference type="InterPro" id="IPR020846">
    <property type="entry name" value="MFS_dom"/>
</dbReference>
<evidence type="ECO:0000256" key="5">
    <source>
        <dbReference type="SAM" id="MobiDB-lite"/>
    </source>
</evidence>
<dbReference type="PANTHER" id="PTHR42718">
    <property type="entry name" value="MAJOR FACILITATOR SUPERFAMILY MULTIDRUG TRANSPORTER MFSC"/>
    <property type="match status" value="1"/>
</dbReference>
<feature type="transmembrane region" description="Helical" evidence="6">
    <location>
        <begin position="415"/>
        <end position="436"/>
    </location>
</feature>
<evidence type="ECO:0000256" key="1">
    <source>
        <dbReference type="ARBA" id="ARBA00004651"/>
    </source>
</evidence>
<dbReference type="RefSeq" id="WP_084737091.1">
    <property type="nucleotide sequence ID" value="NZ_FQZK01000004.1"/>
</dbReference>
<dbReference type="PANTHER" id="PTHR42718:SF49">
    <property type="entry name" value="EXPORT PROTEIN"/>
    <property type="match status" value="1"/>
</dbReference>
<feature type="transmembrane region" description="Helical" evidence="6">
    <location>
        <begin position="25"/>
        <end position="47"/>
    </location>
</feature>
<reference evidence="8 9" key="1">
    <citation type="submission" date="2016-11" db="EMBL/GenBank/DDBJ databases">
        <authorList>
            <person name="Jaros S."/>
            <person name="Januszkiewicz K."/>
            <person name="Wedrychowicz H."/>
        </authorList>
    </citation>
    <scope>NUCLEOTIDE SEQUENCE [LARGE SCALE GENOMIC DNA]</scope>
    <source>
        <strain evidence="8 9">CGMCC 4.5723</strain>
    </source>
</reference>
<feature type="transmembrane region" description="Helical" evidence="6">
    <location>
        <begin position="244"/>
        <end position="261"/>
    </location>
</feature>
<feature type="domain" description="Major facilitator superfamily (MFS) profile" evidence="7">
    <location>
        <begin position="24"/>
        <end position="496"/>
    </location>
</feature>
<feature type="transmembrane region" description="Helical" evidence="6">
    <location>
        <begin position="346"/>
        <end position="366"/>
    </location>
</feature>
<dbReference type="GO" id="GO:0022857">
    <property type="term" value="F:transmembrane transporter activity"/>
    <property type="evidence" value="ECO:0007669"/>
    <property type="project" value="InterPro"/>
</dbReference>
<organism evidence="8 9">
    <name type="scientific">Nocardiopsis flavescens</name>
    <dbReference type="NCBI Taxonomy" id="758803"/>
    <lineage>
        <taxon>Bacteria</taxon>
        <taxon>Bacillati</taxon>
        <taxon>Actinomycetota</taxon>
        <taxon>Actinomycetes</taxon>
        <taxon>Streptosporangiales</taxon>
        <taxon>Nocardiopsidaceae</taxon>
        <taxon>Nocardiopsis</taxon>
    </lineage>
</organism>
<evidence type="ECO:0000256" key="3">
    <source>
        <dbReference type="ARBA" id="ARBA00022989"/>
    </source>
</evidence>
<feature type="transmembrane region" description="Helical" evidence="6">
    <location>
        <begin position="182"/>
        <end position="202"/>
    </location>
</feature>
<keyword evidence="3 6" id="KW-1133">Transmembrane helix</keyword>
<feature type="transmembrane region" description="Helical" evidence="6">
    <location>
        <begin position="470"/>
        <end position="492"/>
    </location>
</feature>
<dbReference type="CDD" id="cd17321">
    <property type="entry name" value="MFS_MMR_MDR_like"/>
    <property type="match status" value="1"/>
</dbReference>
<dbReference type="SUPFAM" id="SSF103473">
    <property type="entry name" value="MFS general substrate transporter"/>
    <property type="match status" value="1"/>
</dbReference>
<dbReference type="EMBL" id="FQZK01000004">
    <property type="protein sequence ID" value="SHJ20075.1"/>
    <property type="molecule type" value="Genomic_DNA"/>
</dbReference>
<evidence type="ECO:0000256" key="6">
    <source>
        <dbReference type="SAM" id="Phobius"/>
    </source>
</evidence>
<dbReference type="PROSITE" id="PS50850">
    <property type="entry name" value="MFS"/>
    <property type="match status" value="1"/>
</dbReference>
<keyword evidence="2 6" id="KW-0812">Transmembrane</keyword>
<accession>A0A1M6HCY1</accession>
<evidence type="ECO:0000313" key="8">
    <source>
        <dbReference type="EMBL" id="SHJ20075.1"/>
    </source>
</evidence>
<comment type="subcellular location">
    <subcellularLocation>
        <location evidence="1">Cell membrane</location>
        <topology evidence="1">Multi-pass membrane protein</topology>
    </subcellularLocation>
</comment>
<feature type="transmembrane region" description="Helical" evidence="6">
    <location>
        <begin position="281"/>
        <end position="305"/>
    </location>
</feature>
<feature type="region of interest" description="Disordered" evidence="5">
    <location>
        <begin position="1"/>
        <end position="20"/>
    </location>
</feature>
<sequence>METTSGTPPETAREAARRRSRRTTVAVTSLSAAVMTLDATVVNVALAEIGGEFAAPLAHLQWVVNGYTLAFAALLLTAGSLSDRFGRRGAFAAGMAVFTLASLACALAPGSGWLVAARIVQGAGAAFVFGTGPALIAGAHAGLPASARRAAMGVFAAGGAAAAALGPLVGGVLVEFAGWRSLFLVNLPVGALAIVCVLLWTLPQPRAGTGRTDAAGAVLAVGLLFALNYGLLTGSGQGWGRPDAVAALAALPVLLTAFLLVERARGREAMLDLSLFRIPTFVGAVGLSFAARVTGFGMFPFLILWLTGVVGLGPLQVGLVLLLVPAGIVLLAPLGGVAARLLPVRALMALGMALIGTGLAWAALALDPGQGWGAVAPGLVLVGVGAGVITPHMMDLAVSVVPPERAGMASGTANTFFPLGTAVGVAVFGALVSAVVGARVDEPGRVAAGDFGGLSGAAAAAAREAYVDGLALVLLAASATAFACALSSLWLIRARDAHGGGAAGPR</sequence>
<feature type="transmembrane region" description="Helical" evidence="6">
    <location>
        <begin position="90"/>
        <end position="109"/>
    </location>
</feature>
<protein>
    <submittedName>
        <fullName evidence="8">Drug resistance transporter, EmrB/QacA subfamily</fullName>
    </submittedName>
</protein>
<name>A0A1M6HCY1_9ACTN</name>
<gene>
    <name evidence="8" type="ORF">SAMN05421803_104136</name>
</gene>